<keyword evidence="1" id="KW-0812">Transmembrane</keyword>
<sequence>MDEPATPYASGAEEEPTLWVGWIVFGSMMMIMLGTFHAIQGLVALFRDEYFLVGKNGLTIELDFTAWGWTHLVLGVVVAATGVAVLYGQMWARVTGVVIAMFSALVNLAFLAAYPLWSTMMIALDVLVIWALTVHGGEMKAARQRGY</sequence>
<comment type="caution">
    <text evidence="3">The sequence shown here is derived from an EMBL/GenBank/DDBJ whole genome shotgun (WGS) entry which is preliminary data.</text>
</comment>
<feature type="transmembrane region" description="Helical" evidence="1">
    <location>
        <begin position="20"/>
        <end position="46"/>
    </location>
</feature>
<accession>A0ABT1L2Z5</accession>
<feature type="transmembrane region" description="Helical" evidence="1">
    <location>
        <begin position="120"/>
        <end position="137"/>
    </location>
</feature>
<proteinExistence type="predicted"/>
<name>A0ABT1L2Z5_9ACTN</name>
<dbReference type="RefSeq" id="WP_254183399.1">
    <property type="nucleotide sequence ID" value="NZ_JANARS010000013.1"/>
</dbReference>
<gene>
    <name evidence="3" type="ORF">NCI01_20775</name>
</gene>
<dbReference type="InterPro" id="IPR055568">
    <property type="entry name" value="DUF7144"/>
</dbReference>
<organism evidence="3 4">
    <name type="scientific">Nocardioides pinisoli</name>
    <dbReference type="NCBI Taxonomy" id="2950279"/>
    <lineage>
        <taxon>Bacteria</taxon>
        <taxon>Bacillati</taxon>
        <taxon>Actinomycetota</taxon>
        <taxon>Actinomycetes</taxon>
        <taxon>Propionibacteriales</taxon>
        <taxon>Nocardioidaceae</taxon>
        <taxon>Nocardioides</taxon>
    </lineage>
</organism>
<evidence type="ECO:0000313" key="3">
    <source>
        <dbReference type="EMBL" id="MCP3424242.1"/>
    </source>
</evidence>
<feature type="transmembrane region" description="Helical" evidence="1">
    <location>
        <begin position="66"/>
        <end position="87"/>
    </location>
</feature>
<evidence type="ECO:0000256" key="1">
    <source>
        <dbReference type="SAM" id="Phobius"/>
    </source>
</evidence>
<reference evidence="3 4" key="1">
    <citation type="submission" date="2022-06" db="EMBL/GenBank/DDBJ databases">
        <authorList>
            <person name="So Y."/>
        </authorList>
    </citation>
    <scope>NUCLEOTIDE SEQUENCE [LARGE SCALE GENOMIC DNA]</scope>
    <source>
        <strain evidence="3 4">STR3</strain>
    </source>
</reference>
<dbReference type="Pfam" id="PF23636">
    <property type="entry name" value="DUF7144"/>
    <property type="match status" value="1"/>
</dbReference>
<evidence type="ECO:0000313" key="4">
    <source>
        <dbReference type="Proteomes" id="UP001204524"/>
    </source>
</evidence>
<evidence type="ECO:0000259" key="2">
    <source>
        <dbReference type="Pfam" id="PF23636"/>
    </source>
</evidence>
<dbReference type="Proteomes" id="UP001204524">
    <property type="component" value="Unassembled WGS sequence"/>
</dbReference>
<dbReference type="EMBL" id="JANARS010000013">
    <property type="protein sequence ID" value="MCP3424242.1"/>
    <property type="molecule type" value="Genomic_DNA"/>
</dbReference>
<keyword evidence="4" id="KW-1185">Reference proteome</keyword>
<keyword evidence="1" id="KW-0472">Membrane</keyword>
<protein>
    <recommendedName>
        <fullName evidence="2">DUF7144 domain-containing protein</fullName>
    </recommendedName>
</protein>
<feature type="transmembrane region" description="Helical" evidence="1">
    <location>
        <begin position="94"/>
        <end position="114"/>
    </location>
</feature>
<feature type="domain" description="DUF7144" evidence="2">
    <location>
        <begin position="22"/>
        <end position="136"/>
    </location>
</feature>
<keyword evidence="1" id="KW-1133">Transmembrane helix</keyword>